<evidence type="ECO:0000256" key="5">
    <source>
        <dbReference type="PROSITE-ProRule" id="PRU00581"/>
    </source>
</evidence>
<gene>
    <name evidence="8" type="ORF">PAPOLLO_LOCUS10194</name>
</gene>
<evidence type="ECO:0000256" key="3">
    <source>
        <dbReference type="ARBA" id="ARBA00022989"/>
    </source>
</evidence>
<keyword evidence="9" id="KW-1185">Reference proteome</keyword>
<feature type="domain" description="MARVEL" evidence="7">
    <location>
        <begin position="57"/>
        <end position="181"/>
    </location>
</feature>
<feature type="non-terminal residue" evidence="8">
    <location>
        <position position="1"/>
    </location>
</feature>
<protein>
    <submittedName>
        <fullName evidence="8">(apollo) hypothetical protein</fullName>
    </submittedName>
</protein>
<dbReference type="Pfam" id="PF01284">
    <property type="entry name" value="MARVEL"/>
    <property type="match status" value="1"/>
</dbReference>
<evidence type="ECO:0000256" key="2">
    <source>
        <dbReference type="ARBA" id="ARBA00022692"/>
    </source>
</evidence>
<keyword evidence="2 5" id="KW-0812">Transmembrane</keyword>
<evidence type="ECO:0000259" key="7">
    <source>
        <dbReference type="PROSITE" id="PS51225"/>
    </source>
</evidence>
<evidence type="ECO:0000313" key="8">
    <source>
        <dbReference type="EMBL" id="CAG4981199.1"/>
    </source>
</evidence>
<sequence length="188" mass="21044">YSLFTDDVKSKRKEKRSVTLQDVGESPANILPPLVLPHLKVETKNDLLARGPEFNAPTAGDLHFFHDISRYTILGIFCMALGSPWASSWYVFVAVTSFITTLMWSFVYLLSIREALKLPINWVLSELISTTFEAFFFLIAFIVMFTSVYGSYAKNVAAAVFGLFNTLAYAGSSYLLFQEHRASLAVSS</sequence>
<reference evidence="8" key="1">
    <citation type="submission" date="2021-04" db="EMBL/GenBank/DDBJ databases">
        <authorList>
            <person name="Tunstrom K."/>
        </authorList>
    </citation>
    <scope>NUCLEOTIDE SEQUENCE</scope>
</reference>
<dbReference type="EMBL" id="CAJQZP010000723">
    <property type="protein sequence ID" value="CAG4981199.1"/>
    <property type="molecule type" value="Genomic_DNA"/>
</dbReference>
<evidence type="ECO:0000256" key="1">
    <source>
        <dbReference type="ARBA" id="ARBA00004141"/>
    </source>
</evidence>
<dbReference type="InterPro" id="IPR008253">
    <property type="entry name" value="Marvel"/>
</dbReference>
<dbReference type="Proteomes" id="UP000691718">
    <property type="component" value="Unassembled WGS sequence"/>
</dbReference>
<comment type="caution">
    <text evidence="8">The sequence shown here is derived from an EMBL/GenBank/DDBJ whole genome shotgun (WGS) entry which is preliminary data.</text>
</comment>
<evidence type="ECO:0000256" key="6">
    <source>
        <dbReference type="SAM" id="Phobius"/>
    </source>
</evidence>
<dbReference type="GO" id="GO:0016020">
    <property type="term" value="C:membrane"/>
    <property type="evidence" value="ECO:0007669"/>
    <property type="project" value="UniProtKB-SubCell"/>
</dbReference>
<dbReference type="PROSITE" id="PS51225">
    <property type="entry name" value="MARVEL"/>
    <property type="match status" value="1"/>
</dbReference>
<comment type="subcellular location">
    <subcellularLocation>
        <location evidence="1">Membrane</location>
        <topology evidence="1">Multi-pass membrane protein</topology>
    </subcellularLocation>
</comment>
<name>A0A8S3WVD4_PARAO</name>
<accession>A0A8S3WVD4</accession>
<dbReference type="PANTHER" id="PTHR22776:SF97">
    <property type="entry name" value="RE01453P"/>
    <property type="match status" value="1"/>
</dbReference>
<proteinExistence type="predicted"/>
<feature type="transmembrane region" description="Helical" evidence="6">
    <location>
        <begin position="89"/>
        <end position="110"/>
    </location>
</feature>
<feature type="transmembrane region" description="Helical" evidence="6">
    <location>
        <begin position="156"/>
        <end position="177"/>
    </location>
</feature>
<keyword evidence="4 5" id="KW-0472">Membrane</keyword>
<evidence type="ECO:0000313" key="9">
    <source>
        <dbReference type="Proteomes" id="UP000691718"/>
    </source>
</evidence>
<dbReference type="OrthoDB" id="6258237at2759"/>
<dbReference type="PANTHER" id="PTHR22776">
    <property type="entry name" value="MARVEL-CONTAINING POTENTIAL LIPID RAFT-ASSOCIATED PROTEIN"/>
    <property type="match status" value="1"/>
</dbReference>
<dbReference type="AlphaFoldDB" id="A0A8S3WVD4"/>
<feature type="transmembrane region" description="Helical" evidence="6">
    <location>
        <begin position="122"/>
        <end position="150"/>
    </location>
</feature>
<keyword evidence="3 6" id="KW-1133">Transmembrane helix</keyword>
<organism evidence="8 9">
    <name type="scientific">Parnassius apollo</name>
    <name type="common">Apollo butterfly</name>
    <name type="synonym">Papilio apollo</name>
    <dbReference type="NCBI Taxonomy" id="110799"/>
    <lineage>
        <taxon>Eukaryota</taxon>
        <taxon>Metazoa</taxon>
        <taxon>Ecdysozoa</taxon>
        <taxon>Arthropoda</taxon>
        <taxon>Hexapoda</taxon>
        <taxon>Insecta</taxon>
        <taxon>Pterygota</taxon>
        <taxon>Neoptera</taxon>
        <taxon>Endopterygota</taxon>
        <taxon>Lepidoptera</taxon>
        <taxon>Glossata</taxon>
        <taxon>Ditrysia</taxon>
        <taxon>Papilionoidea</taxon>
        <taxon>Papilionidae</taxon>
        <taxon>Parnassiinae</taxon>
        <taxon>Parnassini</taxon>
        <taxon>Parnassius</taxon>
        <taxon>Parnassius</taxon>
    </lineage>
</organism>
<evidence type="ECO:0000256" key="4">
    <source>
        <dbReference type="ARBA" id="ARBA00023136"/>
    </source>
</evidence>
<dbReference type="InterPro" id="IPR050578">
    <property type="entry name" value="MARVEL-CKLF_proteins"/>
</dbReference>